<feature type="transmembrane region" description="Helical" evidence="6">
    <location>
        <begin position="107"/>
        <end position="131"/>
    </location>
</feature>
<dbReference type="Proteomes" id="UP000470404">
    <property type="component" value="Unassembled WGS sequence"/>
</dbReference>
<dbReference type="PROSITE" id="PS00217">
    <property type="entry name" value="SUGAR_TRANSPORT_2"/>
    <property type="match status" value="1"/>
</dbReference>
<name>A0ABX0C0L1_9PSEU</name>
<comment type="subcellular location">
    <subcellularLocation>
        <location evidence="1">Cell membrane</location>
        <topology evidence="1">Multi-pass membrane protein</topology>
    </subcellularLocation>
</comment>
<feature type="compositionally biased region" description="Polar residues" evidence="5">
    <location>
        <begin position="1"/>
        <end position="10"/>
    </location>
</feature>
<dbReference type="RefSeq" id="WP_095213573.1">
    <property type="nucleotide sequence ID" value="NZ_JAAGNC010000189.1"/>
</dbReference>
<evidence type="ECO:0000256" key="1">
    <source>
        <dbReference type="ARBA" id="ARBA00004651"/>
    </source>
</evidence>
<proteinExistence type="predicted"/>
<keyword evidence="9" id="KW-1185">Reference proteome</keyword>
<evidence type="ECO:0000256" key="6">
    <source>
        <dbReference type="SAM" id="Phobius"/>
    </source>
</evidence>
<comment type="caution">
    <text evidence="8">The sequence shown here is derived from an EMBL/GenBank/DDBJ whole genome shotgun (WGS) entry which is preliminary data.</text>
</comment>
<feature type="transmembrane region" description="Helical" evidence="6">
    <location>
        <begin position="305"/>
        <end position="327"/>
    </location>
</feature>
<feature type="region of interest" description="Disordered" evidence="5">
    <location>
        <begin position="1"/>
        <end position="31"/>
    </location>
</feature>
<dbReference type="PANTHER" id="PTHR23508">
    <property type="entry name" value="CARBOXYLIC ACID TRANSPORTER PROTEIN HOMOLOG"/>
    <property type="match status" value="1"/>
</dbReference>
<dbReference type="PANTHER" id="PTHR23508:SF10">
    <property type="entry name" value="CARBOXYLIC ACID TRANSPORTER PROTEIN HOMOLOG"/>
    <property type="match status" value="1"/>
</dbReference>
<accession>A0ABX0C0L1</accession>
<feature type="transmembrane region" description="Helical" evidence="6">
    <location>
        <begin position="197"/>
        <end position="215"/>
    </location>
</feature>
<evidence type="ECO:0000256" key="3">
    <source>
        <dbReference type="ARBA" id="ARBA00022989"/>
    </source>
</evidence>
<organism evidence="8 9">
    <name type="scientific">Amycolatopsis rubida</name>
    <dbReference type="NCBI Taxonomy" id="112413"/>
    <lineage>
        <taxon>Bacteria</taxon>
        <taxon>Bacillati</taxon>
        <taxon>Actinomycetota</taxon>
        <taxon>Actinomycetes</taxon>
        <taxon>Pseudonocardiales</taxon>
        <taxon>Pseudonocardiaceae</taxon>
        <taxon>Amycolatopsis</taxon>
    </lineage>
</organism>
<dbReference type="EMBL" id="JAAGNC010000189">
    <property type="protein sequence ID" value="NEC61216.1"/>
    <property type="molecule type" value="Genomic_DNA"/>
</dbReference>
<evidence type="ECO:0000256" key="2">
    <source>
        <dbReference type="ARBA" id="ARBA00022692"/>
    </source>
</evidence>
<keyword evidence="3 6" id="KW-1133">Transmembrane helix</keyword>
<dbReference type="InterPro" id="IPR036259">
    <property type="entry name" value="MFS_trans_sf"/>
</dbReference>
<keyword evidence="2 6" id="KW-0812">Transmembrane</keyword>
<evidence type="ECO:0000313" key="9">
    <source>
        <dbReference type="Proteomes" id="UP000470404"/>
    </source>
</evidence>
<feature type="transmembrane region" description="Helical" evidence="6">
    <location>
        <begin position="266"/>
        <end position="285"/>
    </location>
</feature>
<evidence type="ECO:0000313" key="8">
    <source>
        <dbReference type="EMBL" id="NEC61216.1"/>
    </source>
</evidence>
<feature type="transmembrane region" description="Helical" evidence="6">
    <location>
        <begin position="169"/>
        <end position="191"/>
    </location>
</feature>
<dbReference type="InterPro" id="IPR020846">
    <property type="entry name" value="MFS_dom"/>
</dbReference>
<feature type="compositionally biased region" description="Basic residues" evidence="5">
    <location>
        <begin position="22"/>
        <end position="31"/>
    </location>
</feature>
<evidence type="ECO:0000256" key="5">
    <source>
        <dbReference type="SAM" id="MobiDB-lite"/>
    </source>
</evidence>
<gene>
    <name evidence="8" type="ORF">G3I59_37860</name>
</gene>
<feature type="transmembrane region" description="Helical" evidence="6">
    <location>
        <begin position="73"/>
        <end position="95"/>
    </location>
</feature>
<feature type="domain" description="Major facilitator superfamily (MFS) profile" evidence="7">
    <location>
        <begin position="37"/>
        <end position="448"/>
    </location>
</feature>
<feature type="transmembrane region" description="Helical" evidence="6">
    <location>
        <begin position="34"/>
        <end position="53"/>
    </location>
</feature>
<dbReference type="Gene3D" id="1.20.1250.20">
    <property type="entry name" value="MFS general substrate transporter like domains"/>
    <property type="match status" value="2"/>
</dbReference>
<dbReference type="Pfam" id="PF07690">
    <property type="entry name" value="MFS_1"/>
    <property type="match status" value="1"/>
</dbReference>
<feature type="transmembrane region" description="Helical" evidence="6">
    <location>
        <begin position="393"/>
        <end position="417"/>
    </location>
</feature>
<dbReference type="InterPro" id="IPR011701">
    <property type="entry name" value="MFS"/>
</dbReference>
<dbReference type="SUPFAM" id="SSF103473">
    <property type="entry name" value="MFS general substrate transporter"/>
    <property type="match status" value="1"/>
</dbReference>
<feature type="transmembrane region" description="Helical" evidence="6">
    <location>
        <begin position="423"/>
        <end position="443"/>
    </location>
</feature>
<evidence type="ECO:0000256" key="4">
    <source>
        <dbReference type="ARBA" id="ARBA00023136"/>
    </source>
</evidence>
<feature type="transmembrane region" description="Helical" evidence="6">
    <location>
        <begin position="334"/>
        <end position="352"/>
    </location>
</feature>
<sequence length="453" mass="47254">MTDPTKQTVPRTAAADTEIQGSKRKPSTRHLGRTRSGSFIAAFGCLIIAFDGYDISAYGTTVPAMLDYAPWNASAAALGLVGSLTLVGMLAGSLICGFATDRLGRKIMLILTIGWFSVCMIGCAVAPTLAVFGVFRFLAGMGLGGVLPIVVAFVIEFAPPRRRNTFNGFVHIGFPLGTIAASMVGISVLGSLGFRPMYAFAALPLLLLPVAWFVLPESAAFLASKGRVREAAEVAARFRLELPSSDQPHQARPAAGRIRTLLDRGLLPKLVLFGLCGAFVQLIIYGLNTWLPQLMRQAGYPSTSALTLLATLSAGAVVGGITFGFVADRWGPRTVTCLAFTLGAIALAILSAQPPAALAFVAAALAGAGSNGTANVLYGYVGTWAPAQIRASALGSFISLARIGGIVAPMSVGWIIAAGLPTRWNFLALLVPAVLGVVVTLALPRTRTAQTHV</sequence>
<dbReference type="CDD" id="cd17365">
    <property type="entry name" value="MFS_PcaK_like"/>
    <property type="match status" value="1"/>
</dbReference>
<reference evidence="8 9" key="1">
    <citation type="submission" date="2020-01" db="EMBL/GenBank/DDBJ databases">
        <title>Insect and environment-associated Actinomycetes.</title>
        <authorList>
            <person name="Currrie C."/>
            <person name="Chevrette M."/>
            <person name="Carlson C."/>
            <person name="Stubbendieck R."/>
            <person name="Wendt-Pienkowski E."/>
        </authorList>
    </citation>
    <scope>NUCLEOTIDE SEQUENCE [LARGE SCALE GENOMIC DNA]</scope>
    <source>
        <strain evidence="8 9">SID8386</strain>
    </source>
</reference>
<dbReference type="InterPro" id="IPR005829">
    <property type="entry name" value="Sugar_transporter_CS"/>
</dbReference>
<feature type="transmembrane region" description="Helical" evidence="6">
    <location>
        <begin position="358"/>
        <end position="381"/>
    </location>
</feature>
<evidence type="ECO:0000259" key="7">
    <source>
        <dbReference type="PROSITE" id="PS50850"/>
    </source>
</evidence>
<dbReference type="PROSITE" id="PS50850">
    <property type="entry name" value="MFS"/>
    <property type="match status" value="1"/>
</dbReference>
<protein>
    <submittedName>
        <fullName evidence="8">Aromatic acid/H+ symport family MFS transporter</fullName>
    </submittedName>
</protein>
<feature type="transmembrane region" description="Helical" evidence="6">
    <location>
        <begin position="137"/>
        <end position="157"/>
    </location>
</feature>
<keyword evidence="4 6" id="KW-0472">Membrane</keyword>